<organism evidence="13 14">
    <name type="scientific">Dermatophagoides farinae</name>
    <name type="common">American house dust mite</name>
    <dbReference type="NCBI Taxonomy" id="6954"/>
    <lineage>
        <taxon>Eukaryota</taxon>
        <taxon>Metazoa</taxon>
        <taxon>Ecdysozoa</taxon>
        <taxon>Arthropoda</taxon>
        <taxon>Chelicerata</taxon>
        <taxon>Arachnida</taxon>
        <taxon>Acari</taxon>
        <taxon>Acariformes</taxon>
        <taxon>Sarcoptiformes</taxon>
        <taxon>Astigmata</taxon>
        <taxon>Psoroptidia</taxon>
        <taxon>Analgoidea</taxon>
        <taxon>Pyroglyphidae</taxon>
        <taxon>Dermatophagoidinae</taxon>
        <taxon>Dermatophagoides</taxon>
    </lineage>
</organism>
<evidence type="ECO:0000256" key="10">
    <source>
        <dbReference type="ARBA" id="ARBA00023303"/>
    </source>
</evidence>
<dbReference type="PANTHER" id="PTHR21522:SF58">
    <property type="entry name" value="AGAP000074-PA"/>
    <property type="match status" value="1"/>
</dbReference>
<keyword evidence="4" id="KW-1003">Cell membrane</keyword>
<evidence type="ECO:0000256" key="11">
    <source>
        <dbReference type="SAM" id="MobiDB-lite"/>
    </source>
</evidence>
<comment type="similarity">
    <text evidence="2">Belongs to the otopetrin family.</text>
</comment>
<feature type="transmembrane region" description="Helical" evidence="12">
    <location>
        <begin position="637"/>
        <end position="657"/>
    </location>
</feature>
<feature type="transmembrane region" description="Helical" evidence="12">
    <location>
        <begin position="350"/>
        <end position="368"/>
    </location>
</feature>
<evidence type="ECO:0000256" key="2">
    <source>
        <dbReference type="ARBA" id="ARBA00006513"/>
    </source>
</evidence>
<sequence>MQKLSTKVRRLSRQLSNIPQLLQNVQRNNQMSTGAAFVGLDNLNTLNLWRLNPATSSSSFINRRTIQFNNNDDDDDDETKENLQKQVNERTIQFMSIVYAILLIIIGAMCTFFNISKPNNQIRDIFVIIISIISAIVICFFHYDIIKFRHWALQRIENERRQQRRRQSTNQISNAAAAADIAIISNGNNNVQINEDDDDDNDDDQVPAYDTLSLTTAVIFDYYDKANSNNHLDDDDDEQFNENGVNSNDEIRPVNDDNKKSDDTMIAYRYFRGRHANDFYLKIGMIVFCFGSITHIGIDLVKQTYFFINHDIECQCISLLLMESMRLIFSFYQLYFVFKYSNIIINRNKNLARFALMHLIGTSISFWFDTIIDDAIADYVDRKLNQTNYQNHSIIIIDDDADDSIINGEFHGLKNHILFEENCSRKAIISNESLRALPYLYPFTIEYNIILASIWYMIWSNIGKVKDRSLFTESYEKHLLHKYRIFKTDEDEEIEDDNNTNNGDDNDGRRSSLLLTVDCHASNKGLFIGLAILLIILITVIIFFSTIHKDVSRHFGVVIYTLQILLLTLSCFVIIPIAYYQMHGQLDVVNSEHRNNSFMMMDDILILIPLPFYFIHYTCSAIASLMINNSLECNNLALIGIDMLTIIQVLIQSPFIVDKIRRCSNDIRIRFRKPGRELVTLMLILNVTLWILNTLELKIVEEYHATHEYFGEFFTMILSHTTLPMMLFYRFHSSVCLTAGDVAGVDGSTGDIFPVNDSINEPTADKASGNRVGSTGNVVASAAVVVVVVSGSGGGNEKTGAAAVPAVINEINGKFNPNNPFL</sequence>
<reference evidence="13" key="1">
    <citation type="submission" date="2013-05" db="EMBL/GenBank/DDBJ databases">
        <authorList>
            <person name="Yim A.K.Y."/>
            <person name="Chan T.F."/>
            <person name="Ji K.M."/>
            <person name="Liu X.Y."/>
            <person name="Zhou J.W."/>
            <person name="Li R.Q."/>
            <person name="Yang K.Y."/>
            <person name="Li J."/>
            <person name="Li M."/>
            <person name="Law P.T.W."/>
            <person name="Wu Y.L."/>
            <person name="Cai Z.L."/>
            <person name="Qin H."/>
            <person name="Bao Y."/>
            <person name="Leung R.K.K."/>
            <person name="Ng P.K.S."/>
            <person name="Zou J."/>
            <person name="Zhong X.J."/>
            <person name="Ran P.X."/>
            <person name="Zhong N.S."/>
            <person name="Liu Z.G."/>
            <person name="Tsui S.K.W."/>
        </authorList>
    </citation>
    <scope>NUCLEOTIDE SEQUENCE</scope>
    <source>
        <strain evidence="13">Derf</strain>
        <tissue evidence="13">Whole organism</tissue>
    </source>
</reference>
<keyword evidence="7 12" id="KW-1133">Transmembrane helix</keyword>
<keyword evidence="3" id="KW-0813">Transport</keyword>
<evidence type="ECO:0000256" key="9">
    <source>
        <dbReference type="ARBA" id="ARBA00023136"/>
    </source>
</evidence>
<dbReference type="AlphaFoldDB" id="A0A922HXT5"/>
<feature type="transmembrane region" description="Helical" evidence="12">
    <location>
        <begin position="318"/>
        <end position="338"/>
    </location>
</feature>
<keyword evidence="5 12" id="KW-0812">Transmembrane</keyword>
<evidence type="ECO:0000256" key="7">
    <source>
        <dbReference type="ARBA" id="ARBA00022989"/>
    </source>
</evidence>
<feature type="region of interest" description="Disordered" evidence="11">
    <location>
        <begin position="230"/>
        <end position="258"/>
    </location>
</feature>
<evidence type="ECO:0000256" key="5">
    <source>
        <dbReference type="ARBA" id="ARBA00022692"/>
    </source>
</evidence>
<evidence type="ECO:0000256" key="12">
    <source>
        <dbReference type="SAM" id="Phobius"/>
    </source>
</evidence>
<feature type="transmembrane region" description="Helical" evidence="12">
    <location>
        <begin position="279"/>
        <end position="298"/>
    </location>
</feature>
<dbReference type="GO" id="GO:0015252">
    <property type="term" value="F:proton channel activity"/>
    <property type="evidence" value="ECO:0007669"/>
    <property type="project" value="InterPro"/>
</dbReference>
<feature type="transmembrane region" description="Helical" evidence="12">
    <location>
        <begin position="678"/>
        <end position="697"/>
    </location>
</feature>
<feature type="compositionally biased region" description="Basic and acidic residues" evidence="11">
    <location>
        <begin position="249"/>
        <end position="258"/>
    </location>
</feature>
<feature type="transmembrane region" description="Helical" evidence="12">
    <location>
        <begin position="127"/>
        <end position="146"/>
    </location>
</feature>
<name>A0A922HXT5_DERFA</name>
<dbReference type="InterPro" id="IPR004878">
    <property type="entry name" value="Otopetrin"/>
</dbReference>
<feature type="transmembrane region" description="Helical" evidence="12">
    <location>
        <begin position="557"/>
        <end position="580"/>
    </location>
</feature>
<dbReference type="GO" id="GO:0005886">
    <property type="term" value="C:plasma membrane"/>
    <property type="evidence" value="ECO:0007669"/>
    <property type="project" value="UniProtKB-SubCell"/>
</dbReference>
<accession>A0A922HXT5</accession>
<dbReference type="Proteomes" id="UP000790347">
    <property type="component" value="Unassembled WGS sequence"/>
</dbReference>
<evidence type="ECO:0000313" key="14">
    <source>
        <dbReference type="Proteomes" id="UP000790347"/>
    </source>
</evidence>
<feature type="transmembrane region" description="Helical" evidence="12">
    <location>
        <begin position="439"/>
        <end position="459"/>
    </location>
</feature>
<protein>
    <submittedName>
        <fullName evidence="13">Uncharacterized protein</fullName>
    </submittedName>
</protein>
<keyword evidence="14" id="KW-1185">Reference proteome</keyword>
<evidence type="ECO:0000256" key="8">
    <source>
        <dbReference type="ARBA" id="ARBA00023065"/>
    </source>
</evidence>
<reference evidence="13" key="2">
    <citation type="journal article" date="2022" name="Res Sq">
        <title>Comparative Genomics Reveals Insights into the Divergent Evolution of Astigmatic Mites and Household Pest Adaptations.</title>
        <authorList>
            <person name="Xiong Q."/>
            <person name="Wan A.T.-Y."/>
            <person name="Liu X.-Y."/>
            <person name="Fung C.S.-H."/>
            <person name="Xiao X."/>
            <person name="Malainual N."/>
            <person name="Hou J."/>
            <person name="Wang L."/>
            <person name="Wang M."/>
            <person name="Yang K."/>
            <person name="Cui Y."/>
            <person name="Leung E."/>
            <person name="Nong W."/>
            <person name="Shin S.-K."/>
            <person name="Au S."/>
            <person name="Jeong K.Y."/>
            <person name="Chew F.T."/>
            <person name="Hui J."/>
            <person name="Leung T.F."/>
            <person name="Tungtrongchitr A."/>
            <person name="Zhong N."/>
            <person name="Liu Z."/>
            <person name="Tsui S."/>
        </authorList>
    </citation>
    <scope>NUCLEOTIDE SEQUENCE</scope>
    <source>
        <strain evidence="13">Derf</strain>
        <tissue evidence="13">Whole organism</tissue>
    </source>
</reference>
<feature type="transmembrane region" description="Helical" evidence="12">
    <location>
        <begin position="94"/>
        <end position="115"/>
    </location>
</feature>
<keyword evidence="8" id="KW-0406">Ion transport</keyword>
<feature type="transmembrane region" description="Helical" evidence="12">
    <location>
        <begin position="709"/>
        <end position="729"/>
    </location>
</feature>
<feature type="transmembrane region" description="Helical" evidence="12">
    <location>
        <begin position="525"/>
        <end position="545"/>
    </location>
</feature>
<keyword evidence="6" id="KW-0375">Hydrogen ion transport</keyword>
<evidence type="ECO:0000256" key="6">
    <source>
        <dbReference type="ARBA" id="ARBA00022781"/>
    </source>
</evidence>
<comment type="subcellular location">
    <subcellularLocation>
        <location evidence="1">Cell membrane</location>
        <topology evidence="1">Multi-pass membrane protein</topology>
    </subcellularLocation>
</comment>
<evidence type="ECO:0000256" key="1">
    <source>
        <dbReference type="ARBA" id="ARBA00004651"/>
    </source>
</evidence>
<comment type="caution">
    <text evidence="13">The sequence shown here is derived from an EMBL/GenBank/DDBJ whole genome shotgun (WGS) entry which is preliminary data.</text>
</comment>
<keyword evidence="10" id="KW-0407">Ion channel</keyword>
<keyword evidence="9 12" id="KW-0472">Membrane</keyword>
<dbReference type="EMBL" id="ASGP02000004">
    <property type="protein sequence ID" value="KAH9511219.1"/>
    <property type="molecule type" value="Genomic_DNA"/>
</dbReference>
<proteinExistence type="inferred from homology"/>
<evidence type="ECO:0000256" key="3">
    <source>
        <dbReference type="ARBA" id="ARBA00022448"/>
    </source>
</evidence>
<gene>
    <name evidence="13" type="ORF">DERF_009690</name>
</gene>
<evidence type="ECO:0000256" key="4">
    <source>
        <dbReference type="ARBA" id="ARBA00022475"/>
    </source>
</evidence>
<feature type="transmembrane region" description="Helical" evidence="12">
    <location>
        <begin position="604"/>
        <end position="625"/>
    </location>
</feature>
<dbReference type="PANTHER" id="PTHR21522">
    <property type="entry name" value="PROTON CHANNEL OTOP"/>
    <property type="match status" value="1"/>
</dbReference>
<evidence type="ECO:0000313" key="13">
    <source>
        <dbReference type="EMBL" id="KAH9511219.1"/>
    </source>
</evidence>
<dbReference type="Pfam" id="PF03189">
    <property type="entry name" value="Otopetrin"/>
    <property type="match status" value="1"/>
</dbReference>